<sequence>MYIKQGNIKISDNLNKIPIEDLKVGDQVLILKKEKRKIDYGEREKDIVENKVLLKNEDHLYYFETVDTYVDGDSGVESDVELQIDRISQDVYLELNNCLNYLGEIQRYSNITKEIIENEFEKEIFRLIFREKSHTSPIVLDNKKLEQCHFLPFKISNNSYLIFTFTHMIDIESKEWKVYERVSIFNSDMTRYSLSNFKEGNIMTMLKESGLFSISSFEKLKKMKSVARYDIIIYLDNIRSGNLKNIESILSEIQGYSNSRLEKLFDPIFIDEEKNLYFYPASLKDRRIFDLKVVAKKGEGENSKLLIERCYREDSTFKIKNRIAESILAFGFGKKRNGINPHNGYHYREGEIIENSDMVKLYEDQDGVIYKTKGPLFDRGEVYIKLDGYYVQANNKIDQEILERMKTSVDVAYELTEDNDLLDARRILFNMKSI</sequence>
<dbReference type="EMBL" id="JN638751">
    <property type="protein sequence ID" value="AEO93645.1"/>
    <property type="molecule type" value="Genomic_DNA"/>
</dbReference>
<name>G3MAC7_9CAUD</name>
<keyword evidence="2" id="KW-1185">Reference proteome</keyword>
<proteinExistence type="predicted"/>
<dbReference type="GeneID" id="18563601"/>
<organism evidence="1 2">
    <name type="scientific">Bacillus phage G</name>
    <dbReference type="NCBI Taxonomy" id="2884420"/>
    <lineage>
        <taxon>Viruses</taxon>
        <taxon>Duplodnaviria</taxon>
        <taxon>Heunggongvirae</taxon>
        <taxon>Uroviricota</taxon>
        <taxon>Caudoviricetes</taxon>
        <taxon>Donellivirus</taxon>
        <taxon>Donellivirus gee</taxon>
    </lineage>
</organism>
<gene>
    <name evidence="1" type="primary">386</name>
    <name evidence="1" type="ORF">G_386</name>
</gene>
<reference evidence="1 2" key="1">
    <citation type="submission" date="2011-09" db="EMBL/GenBank/DDBJ databases">
        <authorList>
            <person name="Pope W.H."/>
            <person name="Pedulla M.L."/>
            <person name="Ford M.E."/>
            <person name="Peebles C.L."/>
            <person name="Hatfull G.H."/>
            <person name="Hendrix R.W."/>
        </authorList>
    </citation>
    <scope>NUCLEOTIDE SEQUENCE [LARGE SCALE GENOMIC DNA]</scope>
    <source>
        <strain evidence="1">G</strain>
    </source>
</reference>
<dbReference type="KEGG" id="vg:18563601"/>
<dbReference type="Proteomes" id="UP000009273">
    <property type="component" value="Segment"/>
</dbReference>
<evidence type="ECO:0000313" key="1">
    <source>
        <dbReference type="EMBL" id="AEO93645.1"/>
    </source>
</evidence>
<dbReference type="RefSeq" id="YP_009015689.1">
    <property type="nucleotide sequence ID" value="NC_023719.1"/>
</dbReference>
<protein>
    <submittedName>
        <fullName evidence="1">Gp386</fullName>
    </submittedName>
</protein>
<accession>G3MAC7</accession>
<evidence type="ECO:0000313" key="2">
    <source>
        <dbReference type="Proteomes" id="UP000009273"/>
    </source>
</evidence>